<comment type="function">
    <text evidence="7">Catalyzes the transfer of the diacylglyceryl group from phosphatidylglycerol to the sulfhydryl group of the N-terminal cysteine of a prolipoprotein, the first step in the formation of mature lipoproteins.</text>
</comment>
<dbReference type="PANTHER" id="PTHR30589:SF0">
    <property type="entry name" value="PHOSPHATIDYLGLYCEROL--PROLIPOPROTEIN DIACYLGLYCERYL TRANSFERASE"/>
    <property type="match status" value="1"/>
</dbReference>
<comment type="pathway">
    <text evidence="7">Protein modification; lipoprotein biosynthesis (diacylglyceryl transfer).</text>
</comment>
<comment type="subcellular location">
    <subcellularLocation>
        <location evidence="7">Cell membrane</location>
        <topology evidence="7">Multi-pass membrane protein</topology>
    </subcellularLocation>
</comment>
<sequence length="274" mass="31624">MYIAKLHPFAFKIGPIGVHWYGIFMVLAILGGSYYLIERGKQLGEDPDYLSNVTLWTVLWGVIGARLVFVLANEPQWIWTDPVQILRIWDGGLAYDGAVGLGVFALWYQLRKKPLVFNYLVDWTVPGIGLGIFMVRIGNIFNHEVLGRMTELGFGRWPEQLWGSFIGVFLILRYFWLERYRTPPPGYQFWSAMFYYAILRGFIGETTRDNPLYLIHYINPYWGIGFTTLMQLFTPPILIFTGLMMRRTWRKSATRLIPPGKTVVSMSSEASGQK</sequence>
<comment type="similarity">
    <text evidence="1 7">Belongs to the Lgt family.</text>
</comment>
<keyword evidence="9" id="KW-1185">Reference proteome</keyword>
<protein>
    <recommendedName>
        <fullName evidence="7">Phosphatidylglycerol--prolipoprotein diacylglyceryl transferase</fullName>
        <ecNumber evidence="7">2.5.1.145</ecNumber>
    </recommendedName>
</protein>
<organism evidence="8 9">
    <name type="scientific">Sulfobacillus thermosulfidooxidans (strain DSM 9293 / VKM B-1269 / AT-1)</name>
    <dbReference type="NCBI Taxonomy" id="929705"/>
    <lineage>
        <taxon>Bacteria</taxon>
        <taxon>Bacillati</taxon>
        <taxon>Bacillota</taxon>
        <taxon>Clostridia</taxon>
        <taxon>Eubacteriales</taxon>
        <taxon>Clostridiales Family XVII. Incertae Sedis</taxon>
        <taxon>Sulfobacillus</taxon>
    </lineage>
</organism>
<dbReference type="EMBL" id="FWWY01000001">
    <property type="protein sequence ID" value="SMC02145.1"/>
    <property type="molecule type" value="Genomic_DNA"/>
</dbReference>
<dbReference type="Pfam" id="PF01790">
    <property type="entry name" value="LGT"/>
    <property type="match status" value="1"/>
</dbReference>
<keyword evidence="6 7" id="KW-0472">Membrane</keyword>
<name>A0A1W1W7A3_SULTA</name>
<proteinExistence type="inferred from homology"/>
<evidence type="ECO:0000313" key="8">
    <source>
        <dbReference type="EMBL" id="SMC02145.1"/>
    </source>
</evidence>
<gene>
    <name evidence="7" type="primary">lgt</name>
    <name evidence="8" type="ORF">SAMN00768000_0363</name>
</gene>
<dbReference type="GO" id="GO:0042158">
    <property type="term" value="P:lipoprotein biosynthetic process"/>
    <property type="evidence" value="ECO:0007669"/>
    <property type="project" value="UniProtKB-UniRule"/>
</dbReference>
<evidence type="ECO:0000256" key="4">
    <source>
        <dbReference type="ARBA" id="ARBA00022692"/>
    </source>
</evidence>
<evidence type="ECO:0000256" key="5">
    <source>
        <dbReference type="ARBA" id="ARBA00022989"/>
    </source>
</evidence>
<evidence type="ECO:0000256" key="6">
    <source>
        <dbReference type="ARBA" id="ARBA00023136"/>
    </source>
</evidence>
<dbReference type="Proteomes" id="UP000192660">
    <property type="component" value="Unassembled WGS sequence"/>
</dbReference>
<reference evidence="9" key="1">
    <citation type="submission" date="2017-04" db="EMBL/GenBank/DDBJ databases">
        <authorList>
            <person name="Varghese N."/>
            <person name="Submissions S."/>
        </authorList>
    </citation>
    <scope>NUCLEOTIDE SEQUENCE [LARGE SCALE GENOMIC DNA]</scope>
    <source>
        <strain evidence="9">DSM 9293</strain>
    </source>
</reference>
<dbReference type="AlphaFoldDB" id="A0A1W1W7A3"/>
<dbReference type="STRING" id="28034.BFX07_02765"/>
<feature type="transmembrane region" description="Helical" evidence="7">
    <location>
        <begin position="186"/>
        <end position="203"/>
    </location>
</feature>
<evidence type="ECO:0000256" key="2">
    <source>
        <dbReference type="ARBA" id="ARBA00022475"/>
    </source>
</evidence>
<evidence type="ECO:0000256" key="7">
    <source>
        <dbReference type="HAMAP-Rule" id="MF_01147"/>
    </source>
</evidence>
<keyword evidence="2 7" id="KW-1003">Cell membrane</keyword>
<dbReference type="UniPathway" id="UPA00664"/>
<feature type="transmembrane region" description="Helical" evidence="7">
    <location>
        <begin position="92"/>
        <end position="108"/>
    </location>
</feature>
<dbReference type="PANTHER" id="PTHR30589">
    <property type="entry name" value="PROLIPOPROTEIN DIACYLGLYCERYL TRANSFERASE"/>
    <property type="match status" value="1"/>
</dbReference>
<feature type="transmembrane region" description="Helical" evidence="7">
    <location>
        <begin position="161"/>
        <end position="177"/>
    </location>
</feature>
<feature type="transmembrane region" description="Helical" evidence="7">
    <location>
        <begin position="120"/>
        <end position="141"/>
    </location>
</feature>
<accession>A0A1W1W7A3</accession>
<keyword evidence="4 7" id="KW-0812">Transmembrane</keyword>
<dbReference type="RefSeq" id="WP_020376235.1">
    <property type="nucleotide sequence ID" value="NZ_FWWY01000001.1"/>
</dbReference>
<dbReference type="InterPro" id="IPR001640">
    <property type="entry name" value="Lgt"/>
</dbReference>
<feature type="transmembrane region" description="Helical" evidence="7">
    <location>
        <begin position="223"/>
        <end position="245"/>
    </location>
</feature>
<feature type="transmembrane region" description="Helical" evidence="7">
    <location>
        <begin position="20"/>
        <end position="37"/>
    </location>
</feature>
<evidence type="ECO:0000256" key="1">
    <source>
        <dbReference type="ARBA" id="ARBA00007150"/>
    </source>
</evidence>
<keyword evidence="8" id="KW-0449">Lipoprotein</keyword>
<dbReference type="EC" id="2.5.1.145" evidence="7"/>
<dbReference type="GO" id="GO:0005886">
    <property type="term" value="C:plasma membrane"/>
    <property type="evidence" value="ECO:0007669"/>
    <property type="project" value="UniProtKB-SubCell"/>
</dbReference>
<evidence type="ECO:0000313" key="9">
    <source>
        <dbReference type="Proteomes" id="UP000192660"/>
    </source>
</evidence>
<dbReference type="OrthoDB" id="871140at2"/>
<feature type="binding site" evidence="7">
    <location>
        <position position="136"/>
    </location>
    <ligand>
        <name>a 1,2-diacyl-sn-glycero-3-phospho-(1'-sn-glycerol)</name>
        <dbReference type="ChEBI" id="CHEBI:64716"/>
    </ligand>
</feature>
<comment type="catalytic activity">
    <reaction evidence="7">
        <text>L-cysteinyl-[prolipoprotein] + a 1,2-diacyl-sn-glycero-3-phospho-(1'-sn-glycerol) = an S-1,2-diacyl-sn-glyceryl-L-cysteinyl-[prolipoprotein] + sn-glycerol 1-phosphate + H(+)</text>
        <dbReference type="Rhea" id="RHEA:56712"/>
        <dbReference type="Rhea" id="RHEA-COMP:14679"/>
        <dbReference type="Rhea" id="RHEA-COMP:14680"/>
        <dbReference type="ChEBI" id="CHEBI:15378"/>
        <dbReference type="ChEBI" id="CHEBI:29950"/>
        <dbReference type="ChEBI" id="CHEBI:57685"/>
        <dbReference type="ChEBI" id="CHEBI:64716"/>
        <dbReference type="ChEBI" id="CHEBI:140658"/>
        <dbReference type="EC" id="2.5.1.145"/>
    </reaction>
</comment>
<dbReference type="GO" id="GO:0008961">
    <property type="term" value="F:phosphatidylglycerol-prolipoprotein diacylglyceryl transferase activity"/>
    <property type="evidence" value="ECO:0007669"/>
    <property type="project" value="UniProtKB-UniRule"/>
</dbReference>
<keyword evidence="5 7" id="KW-1133">Transmembrane helix</keyword>
<dbReference type="HAMAP" id="MF_01147">
    <property type="entry name" value="Lgt"/>
    <property type="match status" value="1"/>
</dbReference>
<evidence type="ECO:0000256" key="3">
    <source>
        <dbReference type="ARBA" id="ARBA00022679"/>
    </source>
</evidence>
<keyword evidence="3 7" id="KW-0808">Transferase</keyword>
<feature type="transmembrane region" description="Helical" evidence="7">
    <location>
        <begin position="49"/>
        <end position="72"/>
    </location>
</feature>